<sequence>MLTDGSRGVRRCAPALAAGLDLGDLAVEHDLAQLDGVLDQAREAALRSAPVQECTSPEGT</sequence>
<organism evidence="1 2">
    <name type="scientific">Amycolatopsis thermophila</name>
    <dbReference type="NCBI Taxonomy" id="206084"/>
    <lineage>
        <taxon>Bacteria</taxon>
        <taxon>Bacillati</taxon>
        <taxon>Actinomycetota</taxon>
        <taxon>Actinomycetes</taxon>
        <taxon>Pseudonocardiales</taxon>
        <taxon>Pseudonocardiaceae</taxon>
        <taxon>Amycolatopsis</taxon>
    </lineage>
</organism>
<reference evidence="1 2" key="1">
    <citation type="submission" date="2023-07" db="EMBL/GenBank/DDBJ databases">
        <title>Sequencing the genomes of 1000 actinobacteria strains.</title>
        <authorList>
            <person name="Klenk H.-P."/>
        </authorList>
    </citation>
    <scope>NUCLEOTIDE SEQUENCE [LARGE SCALE GENOMIC DNA]</scope>
    <source>
        <strain evidence="1 2">DSM 45805</strain>
    </source>
</reference>
<protein>
    <submittedName>
        <fullName evidence="1">Uncharacterized protein</fullName>
    </submittedName>
</protein>
<name>A0ABU0EZ25_9PSEU</name>
<gene>
    <name evidence="1" type="ORF">FB470_004563</name>
</gene>
<keyword evidence="2" id="KW-1185">Reference proteome</keyword>
<dbReference type="RefSeq" id="WP_306994621.1">
    <property type="nucleotide sequence ID" value="NZ_JAUSUT010000001.1"/>
</dbReference>
<evidence type="ECO:0000313" key="2">
    <source>
        <dbReference type="Proteomes" id="UP001229651"/>
    </source>
</evidence>
<dbReference type="EMBL" id="JAUSUT010000001">
    <property type="protein sequence ID" value="MDQ0380569.1"/>
    <property type="molecule type" value="Genomic_DNA"/>
</dbReference>
<evidence type="ECO:0000313" key="1">
    <source>
        <dbReference type="EMBL" id="MDQ0380569.1"/>
    </source>
</evidence>
<comment type="caution">
    <text evidence="1">The sequence shown here is derived from an EMBL/GenBank/DDBJ whole genome shotgun (WGS) entry which is preliminary data.</text>
</comment>
<dbReference type="Proteomes" id="UP001229651">
    <property type="component" value="Unassembled WGS sequence"/>
</dbReference>
<accession>A0ABU0EZ25</accession>
<proteinExistence type="predicted"/>